<evidence type="ECO:0000256" key="1">
    <source>
        <dbReference type="ARBA" id="ARBA00022503"/>
    </source>
</evidence>
<proteinExistence type="inferred from homology"/>
<dbReference type="InterPro" id="IPR016163">
    <property type="entry name" value="Ald_DH_C"/>
</dbReference>
<dbReference type="GO" id="GO:0006527">
    <property type="term" value="P:L-arginine catabolic process"/>
    <property type="evidence" value="ECO:0007669"/>
    <property type="project" value="InterPro"/>
</dbReference>
<sequence>MPLASCCFTSDAAHCYGETGKSRRASLIWKNPCFPNTGLEHELLPLPVSNAYVRGRTKRCVRIGTPSECFGNNLLSLMRLAAQDYSLDKNLKGLGLTDTELVSFEPATGAELWRGMPGDVDAAVEAARRAWPEWAAQPLAKRIELCRRFANEVRKQNDVFAELIARETGKPLWEARTEVEAVINKVDISVTAYAERTGQKKLDSALAGTAALRHKPHGVMAVLGPYNFPAHLPNGHIVPALIAGNAVILKPSEKTPAVGEFLMGCFKRAGVPAAIVQCLIGGPQEGKDLVAHPGIDGVLFTGSAQAGIAINKRLATNPGKIVALEMGGNNPIVVTDTPKIEDAAVLIVQSAFTTAGQRCTAGRRLIVVDSMYDALIAEVKKLAGRIIFGEPFSDPAPFMGPVIDNAAADQLTESFLYLLSNGGRAIKHMTRPQDSLPFLSPAIIDTTDMTDRPDVELFGPLLQVIRVADLDAAIAEANNTRFGLAASLIGGSPQDYNRFWANIRAGIVNWNRPTNGASSKAPFGGLGLSGNHRAAAYYAADYCAYPVASTEVEQPRASVGVGFSDG</sequence>
<keyword evidence="2 5" id="KW-0560">Oxidoreductase</keyword>
<dbReference type="PANTHER" id="PTHR11699">
    <property type="entry name" value="ALDEHYDE DEHYDROGENASE-RELATED"/>
    <property type="match status" value="1"/>
</dbReference>
<keyword evidence="3" id="KW-0520">NAD</keyword>
<keyword evidence="1" id="KW-0056">Arginine metabolism</keyword>
<name>A0A369QB06_9SPHN</name>
<evidence type="ECO:0000313" key="7">
    <source>
        <dbReference type="EMBL" id="RDC60407.1"/>
    </source>
</evidence>
<comment type="similarity">
    <text evidence="5">Belongs to the aldehyde dehydrogenase family.</text>
</comment>
<dbReference type="InterPro" id="IPR016162">
    <property type="entry name" value="Ald_DH_N"/>
</dbReference>
<evidence type="ECO:0000259" key="6">
    <source>
        <dbReference type="Pfam" id="PF00171"/>
    </source>
</evidence>
<organism evidence="7 8">
    <name type="scientific">Alteripontixanthobacter maritimus</name>
    <dbReference type="NCBI Taxonomy" id="2161824"/>
    <lineage>
        <taxon>Bacteria</taxon>
        <taxon>Pseudomonadati</taxon>
        <taxon>Pseudomonadota</taxon>
        <taxon>Alphaproteobacteria</taxon>
        <taxon>Sphingomonadales</taxon>
        <taxon>Erythrobacteraceae</taxon>
        <taxon>Alteripontixanthobacter</taxon>
    </lineage>
</organism>
<keyword evidence="8" id="KW-1185">Reference proteome</keyword>
<evidence type="ECO:0000256" key="4">
    <source>
        <dbReference type="PROSITE-ProRule" id="PRU10007"/>
    </source>
</evidence>
<accession>A0A369QB06</accession>
<dbReference type="CDD" id="cd07095">
    <property type="entry name" value="ALDH_SGSD_AstD"/>
    <property type="match status" value="1"/>
</dbReference>
<dbReference type="Gene3D" id="3.40.605.10">
    <property type="entry name" value="Aldehyde Dehydrogenase, Chain A, domain 1"/>
    <property type="match status" value="1"/>
</dbReference>
<dbReference type="Gene3D" id="3.40.309.10">
    <property type="entry name" value="Aldehyde Dehydrogenase, Chain A, domain 2"/>
    <property type="match status" value="1"/>
</dbReference>
<dbReference type="NCBIfam" id="NF006992">
    <property type="entry name" value="PRK09457.1"/>
    <property type="match status" value="1"/>
</dbReference>
<dbReference type="GO" id="GO:0043824">
    <property type="term" value="F:succinylglutamate-semialdehyde dehydrogenase activity"/>
    <property type="evidence" value="ECO:0007669"/>
    <property type="project" value="UniProtKB-EC"/>
</dbReference>
<dbReference type="FunFam" id="3.40.605.10:FF:000010">
    <property type="entry name" value="N-succinylglutamate 5-semialdehyde dehydrogenase"/>
    <property type="match status" value="1"/>
</dbReference>
<dbReference type="EC" id="1.2.1.71" evidence="7"/>
<dbReference type="InterPro" id="IPR015590">
    <property type="entry name" value="Aldehyde_DH_dom"/>
</dbReference>
<dbReference type="SUPFAM" id="SSF53720">
    <property type="entry name" value="ALDH-like"/>
    <property type="match status" value="1"/>
</dbReference>
<feature type="domain" description="Aldehyde dehydrogenase" evidence="6">
    <location>
        <begin position="105"/>
        <end position="541"/>
    </location>
</feature>
<reference evidence="7 8" key="1">
    <citation type="submission" date="2018-04" db="EMBL/GenBank/DDBJ databases">
        <title>Altererythrobacter sp. HME9302 genome sequencing and assembly.</title>
        <authorList>
            <person name="Kang H."/>
            <person name="Kim H."/>
            <person name="Joh K."/>
        </authorList>
    </citation>
    <scope>NUCLEOTIDE SEQUENCE [LARGE SCALE GENOMIC DNA]</scope>
    <source>
        <strain evidence="7 8">HME9302</strain>
    </source>
</reference>
<comment type="caution">
    <text evidence="7">The sequence shown here is derived from an EMBL/GenBank/DDBJ whole genome shotgun (WGS) entry which is preliminary data.</text>
</comment>
<dbReference type="InterPro" id="IPR017649">
    <property type="entry name" value="SuccinylGlu_semiald_DH_AstD"/>
</dbReference>
<feature type="active site" evidence="4">
    <location>
        <position position="325"/>
    </location>
</feature>
<dbReference type="NCBIfam" id="TIGR03240">
    <property type="entry name" value="arg_catab_astD"/>
    <property type="match status" value="1"/>
</dbReference>
<dbReference type="EMBL" id="QBKA01000002">
    <property type="protein sequence ID" value="RDC60407.1"/>
    <property type="molecule type" value="Genomic_DNA"/>
</dbReference>
<dbReference type="PROSITE" id="PS00687">
    <property type="entry name" value="ALDEHYDE_DEHYDR_GLU"/>
    <property type="match status" value="1"/>
</dbReference>
<gene>
    <name evidence="7" type="primary">astD</name>
    <name evidence="7" type="ORF">HME9302_01614</name>
</gene>
<evidence type="ECO:0000256" key="5">
    <source>
        <dbReference type="RuleBase" id="RU003345"/>
    </source>
</evidence>
<dbReference type="InterPro" id="IPR029510">
    <property type="entry name" value="Ald_DH_CS_GLU"/>
</dbReference>
<evidence type="ECO:0000256" key="2">
    <source>
        <dbReference type="ARBA" id="ARBA00023002"/>
    </source>
</evidence>
<dbReference type="InterPro" id="IPR016161">
    <property type="entry name" value="Ald_DH/histidinol_DH"/>
</dbReference>
<dbReference type="Proteomes" id="UP000253727">
    <property type="component" value="Unassembled WGS sequence"/>
</dbReference>
<dbReference type="AlphaFoldDB" id="A0A369QB06"/>
<dbReference type="Pfam" id="PF00171">
    <property type="entry name" value="Aldedh"/>
    <property type="match status" value="1"/>
</dbReference>
<protein>
    <submittedName>
        <fullName evidence="7">Succinylglutamate-semialdehyde dehydrogenase</fullName>
        <ecNumber evidence="7">1.2.1.71</ecNumber>
    </submittedName>
</protein>
<evidence type="ECO:0000256" key="3">
    <source>
        <dbReference type="ARBA" id="ARBA00023027"/>
    </source>
</evidence>
<dbReference type="PROSITE" id="PS00070">
    <property type="entry name" value="ALDEHYDE_DEHYDR_CYS"/>
    <property type="match status" value="1"/>
</dbReference>
<dbReference type="InterPro" id="IPR016160">
    <property type="entry name" value="Ald_DH_CS_CYS"/>
</dbReference>
<evidence type="ECO:0000313" key="8">
    <source>
        <dbReference type="Proteomes" id="UP000253727"/>
    </source>
</evidence>